<sequence length="147" mass="16133">MLEEELLEWEEGSGISIPTPRWLNRVQQCEEHPRPTRQHSPSSLPQPQPVVLPSTQDLTLPAPVPSSPAASCATNSIIPKANTLEESQETLIPMRPTTPLLTPYASLQSPIMLSAPRAGTPYPFGLHTCSHKSLSRVKQEVNANLKQ</sequence>
<evidence type="ECO:0000256" key="1">
    <source>
        <dbReference type="SAM" id="MobiDB-lite"/>
    </source>
</evidence>
<gene>
    <name evidence="2" type="ORF">SERLADRAFT_431776</name>
</gene>
<dbReference type="KEGG" id="sla:SERLADRAFT_431776"/>
<accession>F8NDD5</accession>
<reference evidence="3" key="1">
    <citation type="journal article" date="2011" name="Science">
        <title>The plant cell wall-decomposing machinery underlies the functional diversity of forest fungi.</title>
        <authorList>
            <person name="Eastwood D.C."/>
            <person name="Floudas D."/>
            <person name="Binder M."/>
            <person name="Majcherczyk A."/>
            <person name="Schneider P."/>
            <person name="Aerts A."/>
            <person name="Asiegbu F.O."/>
            <person name="Baker S.E."/>
            <person name="Barry K."/>
            <person name="Bendiksby M."/>
            <person name="Blumentritt M."/>
            <person name="Coutinho P.M."/>
            <person name="Cullen D."/>
            <person name="de Vries R.P."/>
            <person name="Gathman A."/>
            <person name="Goodell B."/>
            <person name="Henrissat B."/>
            <person name="Ihrmark K."/>
            <person name="Kauserud H."/>
            <person name="Kohler A."/>
            <person name="LaButti K."/>
            <person name="Lapidus A."/>
            <person name="Lavin J.L."/>
            <person name="Lee Y.-H."/>
            <person name="Lindquist E."/>
            <person name="Lilly W."/>
            <person name="Lucas S."/>
            <person name="Morin E."/>
            <person name="Murat C."/>
            <person name="Oguiza J.A."/>
            <person name="Park J."/>
            <person name="Pisabarro A.G."/>
            <person name="Riley R."/>
            <person name="Rosling A."/>
            <person name="Salamov A."/>
            <person name="Schmidt O."/>
            <person name="Schmutz J."/>
            <person name="Skrede I."/>
            <person name="Stenlid J."/>
            <person name="Wiebenga A."/>
            <person name="Xie X."/>
            <person name="Kuees U."/>
            <person name="Hibbett D.S."/>
            <person name="Hoffmeister D."/>
            <person name="Hoegberg N."/>
            <person name="Martin F."/>
            <person name="Grigoriev I.V."/>
            <person name="Watkinson S.C."/>
        </authorList>
    </citation>
    <scope>NUCLEOTIDE SEQUENCE [LARGE SCALE GENOMIC DNA]</scope>
    <source>
        <strain evidence="3">S7.9</strain>
    </source>
</reference>
<feature type="region of interest" description="Disordered" evidence="1">
    <location>
        <begin position="1"/>
        <end position="68"/>
    </location>
</feature>
<dbReference type="HOGENOM" id="CLU_1769226_0_0_1"/>
<name>F8NDD5_SERL9</name>
<proteinExistence type="predicted"/>
<evidence type="ECO:0000313" key="2">
    <source>
        <dbReference type="EMBL" id="EGO30273.1"/>
    </source>
</evidence>
<organism evidence="3">
    <name type="scientific">Serpula lacrymans var. lacrymans (strain S7.9)</name>
    <name type="common">Dry rot fungus</name>
    <dbReference type="NCBI Taxonomy" id="578457"/>
    <lineage>
        <taxon>Eukaryota</taxon>
        <taxon>Fungi</taxon>
        <taxon>Dikarya</taxon>
        <taxon>Basidiomycota</taxon>
        <taxon>Agaricomycotina</taxon>
        <taxon>Agaricomycetes</taxon>
        <taxon>Agaricomycetidae</taxon>
        <taxon>Boletales</taxon>
        <taxon>Coniophorineae</taxon>
        <taxon>Serpulaceae</taxon>
        <taxon>Serpula</taxon>
    </lineage>
</organism>
<dbReference type="RefSeq" id="XP_007312157.1">
    <property type="nucleotide sequence ID" value="XM_007312095.1"/>
</dbReference>
<protein>
    <submittedName>
        <fullName evidence="2">Uncharacterized protein</fullName>
    </submittedName>
</protein>
<dbReference type="Proteomes" id="UP000008064">
    <property type="component" value="Unassembled WGS sequence"/>
</dbReference>
<dbReference type="AlphaFoldDB" id="F8NDD5"/>
<feature type="compositionally biased region" description="Acidic residues" evidence="1">
    <location>
        <begin position="1"/>
        <end position="11"/>
    </location>
</feature>
<dbReference type="EMBL" id="GL945428">
    <property type="protein sequence ID" value="EGO30273.1"/>
    <property type="molecule type" value="Genomic_DNA"/>
</dbReference>
<dbReference type="GeneID" id="18813821"/>
<evidence type="ECO:0000313" key="3">
    <source>
        <dbReference type="Proteomes" id="UP000008064"/>
    </source>
</evidence>